<sequence length="286" mass="30788">MCRQVRPAHGNAAMSGCRQKMQRNSLIAPFTAQAPGASPPCCTHSKSSSMSQSTGLQLQCAPCSKILARPFTSLPILRRPASTVCQAAKGPEPETLNRRAALQAAASVAAGLSLTNGFITAGPAAAAAKEFSPVKDPQDGYSFMYPYGWQEVAVKGQDIVYKDVIEPLESVSVSITQTDKADVTEFGSPAEVAATLAEKVLSPPKQDVKVLNFDQKEKDGRLYYTFEFASKASNYIRHALAVVTVGNGKFYTLATGANERRWGKMKPRLEQVVESFEVSTRYDAVG</sequence>
<dbReference type="NCBIfam" id="NF040946">
    <property type="entry name" value="PSII_PsbP"/>
    <property type="match status" value="1"/>
</dbReference>
<name>A0AAV1I6W1_9CHLO</name>
<dbReference type="GO" id="GO:0005509">
    <property type="term" value="F:calcium ion binding"/>
    <property type="evidence" value="ECO:0007669"/>
    <property type="project" value="InterPro"/>
</dbReference>
<dbReference type="InterPro" id="IPR002683">
    <property type="entry name" value="PsbP_C"/>
</dbReference>
<dbReference type="PANTHER" id="PTHR31407">
    <property type="match status" value="1"/>
</dbReference>
<dbReference type="PANTHER" id="PTHR31407:SF4">
    <property type="entry name" value="PSBP-LIKE PROTEIN 1, CHLOROPLASTIC"/>
    <property type="match status" value="1"/>
</dbReference>
<evidence type="ECO:0000313" key="3">
    <source>
        <dbReference type="Proteomes" id="UP001314263"/>
    </source>
</evidence>
<dbReference type="GO" id="GO:0009654">
    <property type="term" value="C:photosystem II oxygen evolving complex"/>
    <property type="evidence" value="ECO:0007669"/>
    <property type="project" value="InterPro"/>
</dbReference>
<organism evidence="2 3">
    <name type="scientific">Coccomyxa viridis</name>
    <dbReference type="NCBI Taxonomy" id="1274662"/>
    <lineage>
        <taxon>Eukaryota</taxon>
        <taxon>Viridiplantae</taxon>
        <taxon>Chlorophyta</taxon>
        <taxon>core chlorophytes</taxon>
        <taxon>Trebouxiophyceae</taxon>
        <taxon>Trebouxiophyceae incertae sedis</taxon>
        <taxon>Coccomyxaceae</taxon>
        <taxon>Coccomyxa</taxon>
    </lineage>
</organism>
<dbReference type="AlphaFoldDB" id="A0AAV1I6W1"/>
<evidence type="ECO:0000259" key="1">
    <source>
        <dbReference type="Pfam" id="PF01789"/>
    </source>
</evidence>
<dbReference type="InterPro" id="IPR016123">
    <property type="entry name" value="Mog1/PsbP_a/b/a-sand"/>
</dbReference>
<dbReference type="EMBL" id="CAUYUE010000006">
    <property type="protein sequence ID" value="CAK0780203.1"/>
    <property type="molecule type" value="Genomic_DNA"/>
</dbReference>
<protein>
    <recommendedName>
        <fullName evidence="1">PsbP C-terminal domain-containing protein</fullName>
    </recommendedName>
</protein>
<dbReference type="Proteomes" id="UP001314263">
    <property type="component" value="Unassembled WGS sequence"/>
</dbReference>
<evidence type="ECO:0000313" key="2">
    <source>
        <dbReference type="EMBL" id="CAK0780203.1"/>
    </source>
</evidence>
<accession>A0AAV1I6W1</accession>
<gene>
    <name evidence="2" type="ORF">CVIRNUC_004968</name>
</gene>
<comment type="caution">
    <text evidence="2">The sequence shown here is derived from an EMBL/GenBank/DDBJ whole genome shotgun (WGS) entry which is preliminary data.</text>
</comment>
<proteinExistence type="predicted"/>
<dbReference type="PROSITE" id="PS51257">
    <property type="entry name" value="PROKAR_LIPOPROTEIN"/>
    <property type="match status" value="1"/>
</dbReference>
<dbReference type="Gene3D" id="3.40.1000.10">
    <property type="entry name" value="Mog1/PsbP, alpha/beta/alpha sandwich"/>
    <property type="match status" value="1"/>
</dbReference>
<reference evidence="2 3" key="1">
    <citation type="submission" date="2023-10" db="EMBL/GenBank/DDBJ databases">
        <authorList>
            <person name="Maclean D."/>
            <person name="Macfadyen A."/>
        </authorList>
    </citation>
    <scope>NUCLEOTIDE SEQUENCE [LARGE SCALE GENOMIC DNA]</scope>
</reference>
<dbReference type="SUPFAM" id="SSF55724">
    <property type="entry name" value="Mog1p/PsbP-like"/>
    <property type="match status" value="1"/>
</dbReference>
<keyword evidence="3" id="KW-1185">Reference proteome</keyword>
<dbReference type="GO" id="GO:0015979">
    <property type="term" value="P:photosynthesis"/>
    <property type="evidence" value="ECO:0007669"/>
    <property type="project" value="InterPro"/>
</dbReference>
<dbReference type="GO" id="GO:0019898">
    <property type="term" value="C:extrinsic component of membrane"/>
    <property type="evidence" value="ECO:0007669"/>
    <property type="project" value="InterPro"/>
</dbReference>
<feature type="domain" description="PsbP C-terminal" evidence="1">
    <location>
        <begin position="130"/>
        <end position="278"/>
    </location>
</feature>
<dbReference type="Pfam" id="PF01789">
    <property type="entry name" value="PsbP"/>
    <property type="match status" value="1"/>
</dbReference>